<comment type="caution">
    <text evidence="2">The sequence shown here is derived from an EMBL/GenBank/DDBJ whole genome shotgun (WGS) entry which is preliminary data.</text>
</comment>
<evidence type="ECO:0000256" key="1">
    <source>
        <dbReference type="SAM" id="MobiDB-lite"/>
    </source>
</evidence>
<sequence>MEPVFIVTREELHDVQMELKRIQHVQQLQGERLRSLEKRQADDAALKSVWNSPFPSVLGGTPQHGPVHMPSTELFSDLDEQSEDLLGNLHLEAEDEPIRRGAASRANSVRFDESALHGANFGHGARHSGDFGPIRPGSGMGGHQMMERSYSHKSDGRHSSAGHSVHSMHSGISGRTSSLGLDTNFLISDREDESPLDMPEPPPVFYILGSPPSIIRCWLTTNFTSDRLLYAVVCTGSQKSTVEYSLLRELDLVNNIHRDVDSVHRITLPVFLAEARVTQSNSRPTSPAPQLPSITASFEVTGMDQQESSDSRKAIRVFIGSHTLRMHSADILLSQNLMTLYGSDRDKLSIPFVRPEDDAVFKHLITANMVPSKLKLNAAAPEFVTSEKPRKGSRQESRDHGFSEAKSVESSEGVLSPTAAPAHPVKPADSSATSKSSGESERLPAEPSTSEPLGKKMSGTAENTRRESSSAIRTPWRHTAAGLGDSGTPLSGYQPAARPRSMKVLRPNKPVSSTTTKTGAAYEPAPVARPSTEPRRKGPTEGGPPSTISWGTSTSKRSVSGSAMGSQGDDRQQAAASNGPETRVGVFVDRIKQANDARDGGRLAGGAGRWGLHLLRNAHGAGDQAAQRRARVAHGALDHAHHAAELGDAGVAHALVDPALARRHHGPGLPQPRQRHAHLLPVRAAHPVRQHVDAVARRQQVQRRLRHADVRLDAHERDLPRRVGGVVGGGRGGEGGAGLVDVGLDERARGGQGGLQLGDGVAQAGTVLGRDEDGDLEGRGGREEFAADAGGARC</sequence>
<reference evidence="2" key="1">
    <citation type="journal article" date="2023" name="Mol. Phylogenet. Evol.">
        <title>Genome-scale phylogeny and comparative genomics of the fungal order Sordariales.</title>
        <authorList>
            <person name="Hensen N."/>
            <person name="Bonometti L."/>
            <person name="Westerberg I."/>
            <person name="Brannstrom I.O."/>
            <person name="Guillou S."/>
            <person name="Cros-Aarteil S."/>
            <person name="Calhoun S."/>
            <person name="Haridas S."/>
            <person name="Kuo A."/>
            <person name="Mondo S."/>
            <person name="Pangilinan J."/>
            <person name="Riley R."/>
            <person name="LaButti K."/>
            <person name="Andreopoulos B."/>
            <person name="Lipzen A."/>
            <person name="Chen C."/>
            <person name="Yan M."/>
            <person name="Daum C."/>
            <person name="Ng V."/>
            <person name="Clum A."/>
            <person name="Steindorff A."/>
            <person name="Ohm R.A."/>
            <person name="Martin F."/>
            <person name="Silar P."/>
            <person name="Natvig D.O."/>
            <person name="Lalanne C."/>
            <person name="Gautier V."/>
            <person name="Ament-Velasquez S.L."/>
            <person name="Kruys A."/>
            <person name="Hutchinson M.I."/>
            <person name="Powell A.J."/>
            <person name="Barry K."/>
            <person name="Miller A.N."/>
            <person name="Grigoriev I.V."/>
            <person name="Debuchy R."/>
            <person name="Gladieux P."/>
            <person name="Hiltunen Thoren M."/>
            <person name="Johannesson H."/>
        </authorList>
    </citation>
    <scope>NUCLEOTIDE SEQUENCE</scope>
    <source>
        <strain evidence="2">CBS 123565</strain>
    </source>
</reference>
<accession>A0AAN6ZH56</accession>
<feature type="region of interest" description="Disordered" evidence="1">
    <location>
        <begin position="385"/>
        <end position="584"/>
    </location>
</feature>
<feature type="region of interest" description="Disordered" evidence="1">
    <location>
        <begin position="770"/>
        <end position="794"/>
    </location>
</feature>
<feature type="compositionally biased region" description="Basic and acidic residues" evidence="1">
    <location>
        <begin position="385"/>
        <end position="409"/>
    </location>
</feature>
<evidence type="ECO:0000313" key="3">
    <source>
        <dbReference type="Proteomes" id="UP001304895"/>
    </source>
</evidence>
<dbReference type="AlphaFoldDB" id="A0AAN6ZH56"/>
<gene>
    <name evidence="2" type="ORF">BT67DRAFT_431697</name>
</gene>
<protein>
    <recommendedName>
        <fullName evidence="4">Ubiquitin carboxyl-terminal hydrolase 19</fullName>
    </recommendedName>
</protein>
<dbReference type="EMBL" id="MU853402">
    <property type="protein sequence ID" value="KAK4137379.1"/>
    <property type="molecule type" value="Genomic_DNA"/>
</dbReference>
<evidence type="ECO:0000313" key="2">
    <source>
        <dbReference type="EMBL" id="KAK4137379.1"/>
    </source>
</evidence>
<proteinExistence type="predicted"/>
<dbReference type="Proteomes" id="UP001304895">
    <property type="component" value="Unassembled WGS sequence"/>
</dbReference>
<feature type="compositionally biased region" description="Basic and acidic residues" evidence="1">
    <location>
        <begin position="776"/>
        <end position="785"/>
    </location>
</feature>
<feature type="compositionally biased region" description="Polar residues" evidence="1">
    <location>
        <begin position="546"/>
        <end position="565"/>
    </location>
</feature>
<name>A0AAN6ZH56_9PEZI</name>
<reference evidence="2" key="2">
    <citation type="submission" date="2023-05" db="EMBL/GenBank/DDBJ databases">
        <authorList>
            <consortium name="Lawrence Berkeley National Laboratory"/>
            <person name="Steindorff A."/>
            <person name="Hensen N."/>
            <person name="Bonometti L."/>
            <person name="Westerberg I."/>
            <person name="Brannstrom I.O."/>
            <person name="Guillou S."/>
            <person name="Cros-Aarteil S."/>
            <person name="Calhoun S."/>
            <person name="Haridas S."/>
            <person name="Kuo A."/>
            <person name="Mondo S."/>
            <person name="Pangilinan J."/>
            <person name="Riley R."/>
            <person name="Labutti K."/>
            <person name="Andreopoulos B."/>
            <person name="Lipzen A."/>
            <person name="Chen C."/>
            <person name="Yanf M."/>
            <person name="Daum C."/>
            <person name="Ng V."/>
            <person name="Clum A."/>
            <person name="Ohm R."/>
            <person name="Martin F."/>
            <person name="Silar P."/>
            <person name="Natvig D."/>
            <person name="Lalanne C."/>
            <person name="Gautier V."/>
            <person name="Ament-Velasquez S.L."/>
            <person name="Kruys A."/>
            <person name="Hutchinson M.I."/>
            <person name="Powell A.J."/>
            <person name="Barry K."/>
            <person name="Miller A.N."/>
            <person name="Grigoriev I.V."/>
            <person name="Debuchy R."/>
            <person name="Gladieux P."/>
            <person name="Thoren M.H."/>
            <person name="Johannesson H."/>
        </authorList>
    </citation>
    <scope>NUCLEOTIDE SEQUENCE</scope>
    <source>
        <strain evidence="2">CBS 123565</strain>
    </source>
</reference>
<feature type="region of interest" description="Disordered" evidence="1">
    <location>
        <begin position="151"/>
        <end position="173"/>
    </location>
</feature>
<evidence type="ECO:0008006" key="4">
    <source>
        <dbReference type="Google" id="ProtNLM"/>
    </source>
</evidence>
<organism evidence="2 3">
    <name type="scientific">Trichocladium antarcticum</name>
    <dbReference type="NCBI Taxonomy" id="1450529"/>
    <lineage>
        <taxon>Eukaryota</taxon>
        <taxon>Fungi</taxon>
        <taxon>Dikarya</taxon>
        <taxon>Ascomycota</taxon>
        <taxon>Pezizomycotina</taxon>
        <taxon>Sordariomycetes</taxon>
        <taxon>Sordariomycetidae</taxon>
        <taxon>Sordariales</taxon>
        <taxon>Chaetomiaceae</taxon>
        <taxon>Trichocladium</taxon>
    </lineage>
</organism>
<keyword evidence="3" id="KW-1185">Reference proteome</keyword>